<organism evidence="2">
    <name type="scientific">Candidatus Atribacter allofermentans</name>
    <dbReference type="NCBI Taxonomy" id="1852833"/>
    <lineage>
        <taxon>Bacteria</taxon>
        <taxon>Pseudomonadati</taxon>
        <taxon>Atribacterota</taxon>
        <taxon>Atribacteria</taxon>
        <taxon>Atribacterales</taxon>
        <taxon>Atribacteraceae</taxon>
        <taxon>Atribacter</taxon>
    </lineage>
</organism>
<dbReference type="AlphaFoldDB" id="A0A1V5SXF5"/>
<dbReference type="GO" id="GO:0047075">
    <property type="term" value="F:2,5-dihydroxypyridine 5,6-dioxygenase activity"/>
    <property type="evidence" value="ECO:0007669"/>
    <property type="project" value="UniProtKB-EC"/>
</dbReference>
<accession>A0A1V5SXF5</accession>
<evidence type="ECO:0000256" key="1">
    <source>
        <dbReference type="ARBA" id="ARBA00022723"/>
    </source>
</evidence>
<dbReference type="EC" id="1.13.11.9" evidence="2"/>
<dbReference type="PANTHER" id="PTHR34448">
    <property type="entry name" value="AMINOPEPTIDASE"/>
    <property type="match status" value="1"/>
</dbReference>
<dbReference type="PANTHER" id="PTHR34448:SF1">
    <property type="entry name" value="BLL6088 PROTEIN"/>
    <property type="match status" value="1"/>
</dbReference>
<dbReference type="GO" id="GO:0006508">
    <property type="term" value="P:proteolysis"/>
    <property type="evidence" value="ECO:0007669"/>
    <property type="project" value="InterPro"/>
</dbReference>
<comment type="caution">
    <text evidence="2">The sequence shown here is derived from an EMBL/GenBank/DDBJ whole genome shotgun (WGS) entry which is preliminary data.</text>
</comment>
<dbReference type="GO" id="GO:0046872">
    <property type="term" value="F:metal ion binding"/>
    <property type="evidence" value="ECO:0007669"/>
    <property type="project" value="UniProtKB-KW"/>
</dbReference>
<dbReference type="SUPFAM" id="SSF144052">
    <property type="entry name" value="Thermophilic metalloprotease-like"/>
    <property type="match status" value="1"/>
</dbReference>
<evidence type="ECO:0000313" key="2">
    <source>
        <dbReference type="EMBL" id="OQA58662.1"/>
    </source>
</evidence>
<dbReference type="InterPro" id="IPR052170">
    <property type="entry name" value="M29_Exopeptidase"/>
</dbReference>
<keyword evidence="2" id="KW-0560">Oxidoreductase</keyword>
<keyword evidence="2" id="KW-0223">Dioxygenase</keyword>
<protein>
    <submittedName>
        <fullName evidence="2">2,5-dihydroxypyridine 5,6-dioxygenase</fullName>
        <ecNumber evidence="2">1.13.11.9</ecNumber>
    </submittedName>
</protein>
<sequence length="323" mass="34853">MNLTPLMKAAMIAVRDCMGAQPGENALVVTDTGKLAIAESFLYAFHSLGIDATLMVMTPRDHHAQEPPPEVRAAMLSSDVALLITTKSLTHTHARVDATNQGVRIASLPGITEDIMTVGAMTADYQKVSELSWKLTKLMESTQKVEITTELGTHLVMSLIGRKPGLPPDDGIYREKGRWGNLPAGEAYIAPVEESVNGVVIVDGSQSPLGLLSAPIRITIQDGRAIKFEGGAEAAQFERHLQSLDDPNAYWVAELGIGTNEKARVTGNILEDEKAFRTIHIAFGMNTDMGGKIESKTHDDGIVTNPTVKFDGKTILDHGNFVI</sequence>
<dbReference type="InterPro" id="IPR058739">
    <property type="entry name" value="NicX"/>
</dbReference>
<proteinExistence type="predicted"/>
<name>A0A1V5SXF5_9BACT</name>
<keyword evidence="1" id="KW-0479">Metal-binding</keyword>
<reference evidence="2" key="1">
    <citation type="submission" date="2017-02" db="EMBL/GenBank/DDBJ databases">
        <title>Delving into the versatile metabolic prowess of the omnipresent phylum Bacteroidetes.</title>
        <authorList>
            <person name="Nobu M.K."/>
            <person name="Mei R."/>
            <person name="Narihiro T."/>
            <person name="Kuroda K."/>
            <person name="Liu W.-T."/>
        </authorList>
    </citation>
    <scope>NUCLEOTIDE SEQUENCE</scope>
    <source>
        <strain evidence="2">ADurb.Bin276</strain>
    </source>
</reference>
<dbReference type="EMBL" id="MWBQ01000069">
    <property type="protein sequence ID" value="OQA58662.1"/>
    <property type="molecule type" value="Genomic_DNA"/>
</dbReference>
<gene>
    <name evidence="2" type="primary">nicX_1</name>
    <name evidence="2" type="ORF">BWY41_01027</name>
</gene>
<dbReference type="Pfam" id="PF26233">
    <property type="entry name" value="NicX"/>
    <property type="match status" value="1"/>
</dbReference>
<dbReference type="Proteomes" id="UP000485569">
    <property type="component" value="Unassembled WGS sequence"/>
</dbReference>
<dbReference type="GO" id="GO:0004177">
    <property type="term" value="F:aminopeptidase activity"/>
    <property type="evidence" value="ECO:0007669"/>
    <property type="project" value="InterPro"/>
</dbReference>